<name>A0A813IY13_POLGL</name>
<evidence type="ECO:0000313" key="2">
    <source>
        <dbReference type="EMBL" id="CAE8657321.1"/>
    </source>
</evidence>
<protein>
    <submittedName>
        <fullName evidence="2">Uncharacterized protein</fullName>
    </submittedName>
</protein>
<gene>
    <name evidence="2" type="ORF">PGLA2088_LOCUS12747</name>
</gene>
<reference evidence="2" key="1">
    <citation type="submission" date="2021-02" db="EMBL/GenBank/DDBJ databases">
        <authorList>
            <person name="Dougan E. K."/>
            <person name="Rhodes N."/>
            <person name="Thang M."/>
            <person name="Chan C."/>
        </authorList>
    </citation>
    <scope>NUCLEOTIDE SEQUENCE</scope>
</reference>
<proteinExistence type="predicted"/>
<dbReference type="Proteomes" id="UP000626109">
    <property type="component" value="Unassembled WGS sequence"/>
</dbReference>
<sequence length="144" mass="15049">AAHQLALGGGGGCAALHPGGFGSAHISGVPRPDPSRATSLLPASGNLALPSQRGSQTPESIPVGVMSSMLRQVSRRMKDLHAAFVPYKPLDPFYTPQTPPPTAPVTPQLLQKLSEFYRVVGDAADASKHPVLALEAPRSKALRE</sequence>
<feature type="non-terminal residue" evidence="2">
    <location>
        <position position="1"/>
    </location>
</feature>
<feature type="region of interest" description="Disordered" evidence="1">
    <location>
        <begin position="24"/>
        <end position="61"/>
    </location>
</feature>
<feature type="non-terminal residue" evidence="2">
    <location>
        <position position="144"/>
    </location>
</feature>
<dbReference type="AlphaFoldDB" id="A0A813IY13"/>
<dbReference type="EMBL" id="CAJNNW010015076">
    <property type="protein sequence ID" value="CAE8657321.1"/>
    <property type="molecule type" value="Genomic_DNA"/>
</dbReference>
<organism evidence="2 3">
    <name type="scientific">Polarella glacialis</name>
    <name type="common">Dinoflagellate</name>
    <dbReference type="NCBI Taxonomy" id="89957"/>
    <lineage>
        <taxon>Eukaryota</taxon>
        <taxon>Sar</taxon>
        <taxon>Alveolata</taxon>
        <taxon>Dinophyceae</taxon>
        <taxon>Suessiales</taxon>
        <taxon>Suessiaceae</taxon>
        <taxon>Polarella</taxon>
    </lineage>
</organism>
<comment type="caution">
    <text evidence="2">The sequence shown here is derived from an EMBL/GenBank/DDBJ whole genome shotgun (WGS) entry which is preliminary data.</text>
</comment>
<accession>A0A813IY13</accession>
<evidence type="ECO:0000313" key="3">
    <source>
        <dbReference type="Proteomes" id="UP000626109"/>
    </source>
</evidence>
<evidence type="ECO:0000256" key="1">
    <source>
        <dbReference type="SAM" id="MobiDB-lite"/>
    </source>
</evidence>